<dbReference type="InterPro" id="IPR041698">
    <property type="entry name" value="Methyltransf_25"/>
</dbReference>
<name>A1R6G0_PAEAT</name>
<dbReference type="NCBIfam" id="NF010703">
    <property type="entry name" value="PRK14103.1"/>
    <property type="match status" value="1"/>
</dbReference>
<dbReference type="EC" id="2.1.1.144" evidence="5"/>
<evidence type="ECO:0000256" key="5">
    <source>
        <dbReference type="HAMAP-Rule" id="MF_00560"/>
    </source>
</evidence>
<dbReference type="Gene3D" id="1.10.150.290">
    <property type="entry name" value="S-adenosyl-L-methionine-dependent methyltransferases"/>
    <property type="match status" value="1"/>
</dbReference>
<dbReference type="GO" id="GO:0032259">
    <property type="term" value="P:methylation"/>
    <property type="evidence" value="ECO:0007669"/>
    <property type="project" value="UniProtKB-KW"/>
</dbReference>
<dbReference type="GO" id="GO:0030798">
    <property type="term" value="F:trans-aconitate 2-methyltransferase activity"/>
    <property type="evidence" value="ECO:0007669"/>
    <property type="project" value="UniProtKB-UniRule"/>
</dbReference>
<keyword evidence="2 5" id="KW-0489">Methyltransferase</keyword>
<dbReference type="PANTHER" id="PTHR43861:SF1">
    <property type="entry name" value="TRANS-ACONITATE 2-METHYLTRANSFERASE"/>
    <property type="match status" value="1"/>
</dbReference>
<evidence type="ECO:0000313" key="7">
    <source>
        <dbReference type="EMBL" id="ABM10056.1"/>
    </source>
</evidence>
<evidence type="ECO:0000256" key="2">
    <source>
        <dbReference type="ARBA" id="ARBA00022603"/>
    </source>
</evidence>
<dbReference type="eggNOG" id="COG4106">
    <property type="taxonomic scope" value="Bacteria"/>
</dbReference>
<dbReference type="InterPro" id="IPR029063">
    <property type="entry name" value="SAM-dependent_MTases_sf"/>
</dbReference>
<sequence length="306" mass="33698">MCRFRPGPKDRWRWNRGAAQEVSLVSSLVPGRFRLGPAGMPDPRRLIVKWDPSKYVEFGNHRDRPFHDLVARVRAHDPQKVVDLGCGPGNLTATLADRWPEALVVGLDSSEEMLLKAEPLRQQSNRLAFTQGDIAEWVPDADTDVVVTNAALQWVPGHQEMLAGWLRALKPGAWFAMQVPGNFTSPSHTLMRQLAESGTWSTRLGGVLRHDGAVGSPADYLGIMLDAGCAADAWETTYQQVLPGEDPVLEWVRGTGLRPVLAALSAQEAADFEAEYSALLREAYPPTSHGTVFPFRRIFAVAQKAA</sequence>
<comment type="similarity">
    <text evidence="5">Belongs to the methyltransferase superfamily. Tam family.</text>
</comment>
<reference evidence="7 8" key="1">
    <citation type="journal article" date="2006" name="PLoS Genet.">
        <title>Secrets of soil survival revealed by the genome sequence of Arthrobacter aurescens TC1.</title>
        <authorList>
            <person name="Mongodin E.F."/>
            <person name="Shapir N."/>
            <person name="Daugherty S.C."/>
            <person name="DeBoy R.T."/>
            <person name="Emerson J.B."/>
            <person name="Shvartzbeyn A."/>
            <person name="Radune D."/>
            <person name="Vamathevan J."/>
            <person name="Riggs F."/>
            <person name="Grinberg V."/>
            <person name="Khouri H."/>
            <person name="Wackett L.P."/>
            <person name="Nelson K.E."/>
            <person name="Sadowsky M.J."/>
        </authorList>
    </citation>
    <scope>NUCLEOTIDE SEQUENCE [LARGE SCALE GENOMIC DNA]</scope>
    <source>
        <strain evidence="7 8">TC1</strain>
    </source>
</reference>
<evidence type="ECO:0000256" key="1">
    <source>
        <dbReference type="ARBA" id="ARBA00022490"/>
    </source>
</evidence>
<protein>
    <recommendedName>
        <fullName evidence="5">Trans-aconitate 2-methyltransferase</fullName>
        <ecNumber evidence="5">2.1.1.144</ecNumber>
    </recommendedName>
</protein>
<dbReference type="InterPro" id="IPR023506">
    <property type="entry name" value="Trans-aconitate_MeTrfase"/>
</dbReference>
<proteinExistence type="inferred from homology"/>
<dbReference type="STRING" id="290340.AAur_2078"/>
<comment type="subcellular location">
    <subcellularLocation>
        <location evidence="5">Cytoplasm</location>
    </subcellularLocation>
</comment>
<evidence type="ECO:0000259" key="6">
    <source>
        <dbReference type="Pfam" id="PF13649"/>
    </source>
</evidence>
<dbReference type="PANTHER" id="PTHR43861">
    <property type="entry name" value="TRANS-ACONITATE 2-METHYLTRANSFERASE-RELATED"/>
    <property type="match status" value="1"/>
</dbReference>
<evidence type="ECO:0000313" key="8">
    <source>
        <dbReference type="Proteomes" id="UP000000637"/>
    </source>
</evidence>
<dbReference type="Proteomes" id="UP000000637">
    <property type="component" value="Chromosome"/>
</dbReference>
<comment type="function">
    <text evidence="5">Catalyzes the S-adenosylmethionine monomethyl esterification of trans-aconitate.</text>
</comment>
<feature type="domain" description="Methyltransferase" evidence="6">
    <location>
        <begin position="81"/>
        <end position="172"/>
    </location>
</feature>
<dbReference type="EMBL" id="CP000474">
    <property type="protein sequence ID" value="ABM10056.1"/>
    <property type="molecule type" value="Genomic_DNA"/>
</dbReference>
<accession>A1R6G0</accession>
<gene>
    <name evidence="5 7" type="primary">tam</name>
    <name evidence="7" type="ordered locus">AAur_2078</name>
</gene>
<evidence type="ECO:0000256" key="4">
    <source>
        <dbReference type="ARBA" id="ARBA00022691"/>
    </source>
</evidence>
<keyword evidence="8" id="KW-1185">Reference proteome</keyword>
<keyword evidence="3 5" id="KW-0808">Transferase</keyword>
<dbReference type="InterPro" id="IPR023149">
    <property type="entry name" value="Trans_acon_MeTrfase_C"/>
</dbReference>
<comment type="catalytic activity">
    <reaction evidence="5">
        <text>trans-aconitate + S-adenosyl-L-methionine = (E)-3-(methoxycarbonyl)pent-2-enedioate + S-adenosyl-L-homocysteine</text>
        <dbReference type="Rhea" id="RHEA:14969"/>
        <dbReference type="ChEBI" id="CHEBI:15708"/>
        <dbReference type="ChEBI" id="CHEBI:57470"/>
        <dbReference type="ChEBI" id="CHEBI:57856"/>
        <dbReference type="ChEBI" id="CHEBI:59789"/>
        <dbReference type="EC" id="2.1.1.144"/>
    </reaction>
</comment>
<dbReference type="HAMAP" id="MF_00560">
    <property type="entry name" value="Tran_acon_Me_trans"/>
    <property type="match status" value="1"/>
</dbReference>
<dbReference type="KEGG" id="aau:AAur_2078"/>
<evidence type="ECO:0000256" key="3">
    <source>
        <dbReference type="ARBA" id="ARBA00022679"/>
    </source>
</evidence>
<dbReference type="AlphaFoldDB" id="A1R6G0"/>
<organism evidence="7 8">
    <name type="scientific">Paenarthrobacter aurescens (strain TC1)</name>
    <dbReference type="NCBI Taxonomy" id="290340"/>
    <lineage>
        <taxon>Bacteria</taxon>
        <taxon>Bacillati</taxon>
        <taxon>Actinomycetota</taxon>
        <taxon>Actinomycetes</taxon>
        <taxon>Micrococcales</taxon>
        <taxon>Micrococcaceae</taxon>
        <taxon>Paenarthrobacter</taxon>
    </lineage>
</organism>
<dbReference type="SUPFAM" id="SSF53335">
    <property type="entry name" value="S-adenosyl-L-methionine-dependent methyltransferases"/>
    <property type="match status" value="1"/>
</dbReference>
<keyword evidence="1 5" id="KW-0963">Cytoplasm</keyword>
<dbReference type="CDD" id="cd02440">
    <property type="entry name" value="AdoMet_MTases"/>
    <property type="match status" value="1"/>
</dbReference>
<keyword evidence="4 5" id="KW-0949">S-adenosyl-L-methionine</keyword>
<dbReference type="GO" id="GO:0005737">
    <property type="term" value="C:cytoplasm"/>
    <property type="evidence" value="ECO:0007669"/>
    <property type="project" value="UniProtKB-SubCell"/>
</dbReference>
<dbReference type="Gene3D" id="3.40.50.150">
    <property type="entry name" value="Vaccinia Virus protein VP39"/>
    <property type="match status" value="1"/>
</dbReference>
<dbReference type="Pfam" id="PF13649">
    <property type="entry name" value="Methyltransf_25"/>
    <property type="match status" value="1"/>
</dbReference>
<dbReference type="HOGENOM" id="CLU_037990_5_2_11"/>